<evidence type="ECO:0000313" key="2">
    <source>
        <dbReference type="EMBL" id="SEO71766.1"/>
    </source>
</evidence>
<dbReference type="GO" id="GO:0009295">
    <property type="term" value="C:nucleoid"/>
    <property type="evidence" value="ECO:0007669"/>
    <property type="project" value="InterPro"/>
</dbReference>
<dbReference type="Proteomes" id="UP000182975">
    <property type="component" value="Unassembled WGS sequence"/>
</dbReference>
<evidence type="ECO:0000313" key="3">
    <source>
        <dbReference type="Proteomes" id="UP000182975"/>
    </source>
</evidence>
<name>A0A172RYX4_9ACTN</name>
<dbReference type="STRING" id="79604.AAY81_07090"/>
<gene>
    <name evidence="2" type="ORF">SAMN02910314_00984</name>
</gene>
<dbReference type="Pfam" id="PF04245">
    <property type="entry name" value="NA37"/>
    <property type="match status" value="2"/>
</dbReference>
<feature type="region of interest" description="Disordered" evidence="1">
    <location>
        <begin position="128"/>
        <end position="160"/>
    </location>
</feature>
<accession>A0A172RYX4</accession>
<dbReference type="RefSeq" id="WP_066663189.1">
    <property type="nucleotide sequence ID" value="NZ_CP011402.1"/>
</dbReference>
<reference evidence="3" key="1">
    <citation type="submission" date="2016-10" db="EMBL/GenBank/DDBJ databases">
        <authorList>
            <person name="Varghese N."/>
        </authorList>
    </citation>
    <scope>NUCLEOTIDE SEQUENCE [LARGE SCALE GENOMIC DNA]</scope>
    <source>
        <strain evidence="3">DSM 21843</strain>
    </source>
</reference>
<dbReference type="KEGG" id="ddt:AAY81_07090"/>
<protein>
    <recommendedName>
        <fullName evidence="4">Nucleoid-associated protein YejK</fullName>
    </recommendedName>
</protein>
<organism evidence="2 3">
    <name type="scientific">Denitrobacterium detoxificans</name>
    <dbReference type="NCBI Taxonomy" id="79604"/>
    <lineage>
        <taxon>Bacteria</taxon>
        <taxon>Bacillati</taxon>
        <taxon>Actinomycetota</taxon>
        <taxon>Coriobacteriia</taxon>
        <taxon>Eggerthellales</taxon>
        <taxon>Eggerthellaceae</taxon>
        <taxon>Denitrobacterium</taxon>
    </lineage>
</organism>
<dbReference type="EMBL" id="FOEC01000004">
    <property type="protein sequence ID" value="SEO71766.1"/>
    <property type="molecule type" value="Genomic_DNA"/>
</dbReference>
<sequence>MRINHAILHICDFTACENIFSPREIDLSDKTAKNYVMRHVRKALGNLDNKRGSFVEGSGFATELRNYFSDTSTFVSLSTEIAEFISTELGHSEKPISTDILIVDFEDDTELKRAAKAAREAAAEAELQEMEDEADEGVEPSDEVETSEAEECPFDPDPVADTAAQRAFDHATGFSGPLPRYFAIILLDSKQAYVHETRYDDEGEFNSIARHHAVLPNPSQKLASYALVDLRSLAVQFVDKKRNIAGEDCFLIPDKLLQCTQQASSRETIAAVTEIVEAVADEYGENPTVALSRAKTYVSENVSDEDEIDLDQMAEAVFEDSPARTRFEQAAAAQEIPEHVPIEREAAQRVVRRHKIRTDTGIEVTFPAEYGQNPEYITFTSESDGTISIGLKNILHIENR</sequence>
<feature type="compositionally biased region" description="Acidic residues" evidence="1">
    <location>
        <begin position="128"/>
        <end position="154"/>
    </location>
</feature>
<proteinExistence type="predicted"/>
<keyword evidence="3" id="KW-1185">Reference proteome</keyword>
<dbReference type="AlphaFoldDB" id="A0A172RYX4"/>
<evidence type="ECO:0000256" key="1">
    <source>
        <dbReference type="SAM" id="MobiDB-lite"/>
    </source>
</evidence>
<dbReference type="OrthoDB" id="3171075at2"/>
<evidence type="ECO:0008006" key="4">
    <source>
        <dbReference type="Google" id="ProtNLM"/>
    </source>
</evidence>
<dbReference type="InterPro" id="IPR007358">
    <property type="entry name" value="Nucleoid_associated_NdpA"/>
</dbReference>
<dbReference type="PATRIC" id="fig|79604.3.peg.1433"/>